<keyword evidence="1" id="KW-0004">4Fe-4S</keyword>
<evidence type="ECO:0000313" key="7">
    <source>
        <dbReference type="EMBL" id="QGP91052.1"/>
    </source>
</evidence>
<dbReference type="EMBL" id="CP046244">
    <property type="protein sequence ID" value="QGP91052.1"/>
    <property type="molecule type" value="Genomic_DNA"/>
</dbReference>
<keyword evidence="2" id="KW-0479">Metal-binding</keyword>
<name>A0A6I5ZMF4_9FIRM</name>
<keyword evidence="3" id="KW-0677">Repeat</keyword>
<evidence type="ECO:0000256" key="3">
    <source>
        <dbReference type="ARBA" id="ARBA00022737"/>
    </source>
</evidence>
<keyword evidence="8" id="KW-1185">Reference proteome</keyword>
<dbReference type="InterPro" id="IPR009051">
    <property type="entry name" value="Helical_ferredxn"/>
</dbReference>
<dbReference type="NCBIfam" id="NF008369">
    <property type="entry name" value="PRK11168.1"/>
    <property type="match status" value="1"/>
</dbReference>
<dbReference type="PROSITE" id="PS00198">
    <property type="entry name" value="4FE4S_FER_1"/>
    <property type="match status" value="2"/>
</dbReference>
<dbReference type="Proteomes" id="UP000425916">
    <property type="component" value="Chromosome"/>
</dbReference>
<evidence type="ECO:0000256" key="5">
    <source>
        <dbReference type="ARBA" id="ARBA00023014"/>
    </source>
</evidence>
<reference evidence="7 8" key="1">
    <citation type="submission" date="2019-11" db="EMBL/GenBank/DDBJ databases">
        <title>Genome sequence of Moorella glycerini DSM11254.</title>
        <authorList>
            <person name="Poehlein A."/>
            <person name="Boeer T."/>
            <person name="Daniel R."/>
        </authorList>
    </citation>
    <scope>NUCLEOTIDE SEQUENCE [LARGE SCALE GENOMIC DNA]</scope>
    <source>
        <strain evidence="7 8">DSM 11254</strain>
    </source>
</reference>
<feature type="domain" description="4Fe-4S ferredoxin-type" evidence="6">
    <location>
        <begin position="53"/>
        <end position="82"/>
    </location>
</feature>
<evidence type="ECO:0000313" key="8">
    <source>
        <dbReference type="Proteomes" id="UP000425916"/>
    </source>
</evidence>
<protein>
    <submittedName>
        <fullName evidence="7">Anaerobic glycerol-3-phosphate dehydrogenase subunit C</fullName>
    </submittedName>
</protein>
<evidence type="ECO:0000256" key="4">
    <source>
        <dbReference type="ARBA" id="ARBA00023004"/>
    </source>
</evidence>
<dbReference type="GO" id="GO:0046872">
    <property type="term" value="F:metal ion binding"/>
    <property type="evidence" value="ECO:0007669"/>
    <property type="project" value="UniProtKB-KW"/>
</dbReference>
<accession>A0A6I5ZMF4</accession>
<keyword evidence="4" id="KW-0408">Iron</keyword>
<dbReference type="GO" id="GO:0051539">
    <property type="term" value="F:4 iron, 4 sulfur cluster binding"/>
    <property type="evidence" value="ECO:0007669"/>
    <property type="project" value="UniProtKB-KW"/>
</dbReference>
<dbReference type="SUPFAM" id="SSF46548">
    <property type="entry name" value="alpha-helical ferredoxin"/>
    <property type="match status" value="1"/>
</dbReference>
<dbReference type="AlphaFoldDB" id="A0A6I5ZMF4"/>
<dbReference type="Pfam" id="PF13183">
    <property type="entry name" value="Fer4_8"/>
    <property type="match status" value="1"/>
</dbReference>
<dbReference type="OrthoDB" id="9794954at2"/>
<dbReference type="Gene3D" id="1.10.1060.10">
    <property type="entry name" value="Alpha-helical ferredoxin"/>
    <property type="match status" value="1"/>
</dbReference>
<dbReference type="InterPro" id="IPR017896">
    <property type="entry name" value="4Fe4S_Fe-S-bd"/>
</dbReference>
<dbReference type="InterPro" id="IPR004017">
    <property type="entry name" value="Cys_rich_dom"/>
</dbReference>
<dbReference type="PROSITE" id="PS51379">
    <property type="entry name" value="4FE4S_FER_2"/>
    <property type="match status" value="1"/>
</dbReference>
<gene>
    <name evidence="7" type="primary">glpC_1</name>
    <name evidence="7" type="ORF">MGLY_03760</name>
</gene>
<proteinExistence type="predicted"/>
<organism evidence="7 8">
    <name type="scientific">Neomoorella glycerini</name>
    <dbReference type="NCBI Taxonomy" id="55779"/>
    <lineage>
        <taxon>Bacteria</taxon>
        <taxon>Bacillati</taxon>
        <taxon>Bacillota</taxon>
        <taxon>Clostridia</taxon>
        <taxon>Neomoorellales</taxon>
        <taxon>Neomoorellaceae</taxon>
        <taxon>Neomoorella</taxon>
    </lineage>
</organism>
<evidence type="ECO:0000256" key="2">
    <source>
        <dbReference type="ARBA" id="ARBA00022723"/>
    </source>
</evidence>
<evidence type="ECO:0000259" key="6">
    <source>
        <dbReference type="PROSITE" id="PS51379"/>
    </source>
</evidence>
<keyword evidence="5" id="KW-0411">Iron-sulfur</keyword>
<sequence>MKQLEKMLDFCLKCNICYTQCPVIKKEINFPGPKYLGPELERQWLVGGNAGDYKAIQELSYCTNCQQCNLACPHGVKPAYFNLKHKSSLVLPLKDRARDWFLANIYIFGGLGKTLAPLTNTFLQAGLLRGLFENVGITGQRPLPMYDRRRIKVVAGDKPSAKKAVYFIGCYASYFDTGVAGATIKLLQHADYQVEIAPLKCCGTPLLSNGFLKQARRLAEINVARLLAYLDKGYKVVTSCPSCALALKEEYKEIFAIEGSQRLAAGVWDVGELLEAEGIKAKSPIEGGVYYHVPCHLKAQSIGLPFARMMEGTDNLLINYEWCCGMAGTFGYKKEKYNLSLDMGSELFRSIKESRYRYVITDCGMCKLQIEHGTGYQVLHPVQLIEKSLAH</sequence>
<dbReference type="Pfam" id="PF02754">
    <property type="entry name" value="CCG"/>
    <property type="match status" value="2"/>
</dbReference>
<dbReference type="GO" id="GO:0016491">
    <property type="term" value="F:oxidoreductase activity"/>
    <property type="evidence" value="ECO:0007669"/>
    <property type="project" value="UniProtKB-ARBA"/>
</dbReference>
<dbReference type="PANTHER" id="PTHR32479:SF19">
    <property type="entry name" value="ANAEROBIC GLYCEROL-3-PHOSPHATE DEHYDROGENASE SUBUNIT C"/>
    <property type="match status" value="1"/>
</dbReference>
<dbReference type="InterPro" id="IPR017900">
    <property type="entry name" value="4Fe4S_Fe_S_CS"/>
</dbReference>
<dbReference type="PANTHER" id="PTHR32479">
    <property type="entry name" value="GLYCOLATE OXIDASE IRON-SULFUR SUBUNIT"/>
    <property type="match status" value="1"/>
</dbReference>
<evidence type="ECO:0000256" key="1">
    <source>
        <dbReference type="ARBA" id="ARBA00022485"/>
    </source>
</evidence>